<sequence>MPPKIKIPKEAIAQKAFELTRAYGFEKVTARLLAGELHCSTQPIFHAFRNMEELKEEVYKKTQKFFEEVMLQPPADTEVPYFLSMGIKYVELAQKEKNLFHLLCMSDSGTRLDSLYDLAKHIPVAMEPEVFVKTWIFAHGIAAIVSTNTTNIAPEEIKKLLIEACAGFKSYHCENGENAGSEA</sequence>
<dbReference type="InterPro" id="IPR009057">
    <property type="entry name" value="Homeodomain-like_sf"/>
</dbReference>
<gene>
    <name evidence="1" type="ORF">PMF13cell1_02827</name>
</gene>
<dbReference type="Proteomes" id="UP000289794">
    <property type="component" value="Chromosome"/>
</dbReference>
<reference evidence="1 2" key="1">
    <citation type="submission" date="2019-01" db="EMBL/GenBank/DDBJ databases">
        <title>PMF-metabolizing Aryl O-demethylase.</title>
        <authorList>
            <person name="Kim M."/>
        </authorList>
    </citation>
    <scope>NUCLEOTIDE SEQUENCE [LARGE SCALE GENOMIC DNA]</scope>
    <source>
        <strain evidence="1 2">PMF1</strain>
    </source>
</reference>
<organism evidence="1 2">
    <name type="scientific">Blautia producta</name>
    <dbReference type="NCBI Taxonomy" id="33035"/>
    <lineage>
        <taxon>Bacteria</taxon>
        <taxon>Bacillati</taxon>
        <taxon>Bacillota</taxon>
        <taxon>Clostridia</taxon>
        <taxon>Lachnospirales</taxon>
        <taxon>Lachnospiraceae</taxon>
        <taxon>Blautia</taxon>
    </lineage>
</organism>
<evidence type="ECO:0000313" key="2">
    <source>
        <dbReference type="Proteomes" id="UP000289794"/>
    </source>
</evidence>
<evidence type="ECO:0000313" key="1">
    <source>
        <dbReference type="EMBL" id="QBE97271.1"/>
    </source>
</evidence>
<name>A0A4P6LXF2_9FIRM</name>
<protein>
    <submittedName>
        <fullName evidence="1">Uncharacterized protein</fullName>
    </submittedName>
</protein>
<dbReference type="KEGG" id="bpro:PMF13cell1_02827"/>
<dbReference type="RefSeq" id="WP_130181110.1">
    <property type="nucleotide sequence ID" value="NZ_CP035945.1"/>
</dbReference>
<dbReference type="SUPFAM" id="SSF46689">
    <property type="entry name" value="Homeodomain-like"/>
    <property type="match status" value="1"/>
</dbReference>
<dbReference type="EMBL" id="CP035945">
    <property type="protein sequence ID" value="QBE97271.1"/>
    <property type="molecule type" value="Genomic_DNA"/>
</dbReference>
<proteinExistence type="predicted"/>
<accession>A0A4P6LXF2</accession>
<dbReference type="Gene3D" id="1.10.357.10">
    <property type="entry name" value="Tetracycline Repressor, domain 2"/>
    <property type="match status" value="1"/>
</dbReference>
<dbReference type="AlphaFoldDB" id="A0A4P6LXF2"/>